<feature type="domain" description="DUF305" evidence="1">
    <location>
        <begin position="49"/>
        <end position="192"/>
    </location>
</feature>
<dbReference type="Proteomes" id="UP000010467">
    <property type="component" value="Chromosome"/>
</dbReference>
<evidence type="ECO:0000313" key="3">
    <source>
        <dbReference type="Proteomes" id="UP000010467"/>
    </source>
</evidence>
<dbReference type="InterPro" id="IPR012347">
    <property type="entry name" value="Ferritin-like"/>
</dbReference>
<dbReference type="HOGENOM" id="CLU_074343_0_0_0"/>
<reference evidence="3" key="1">
    <citation type="submission" date="2012-03" db="EMBL/GenBank/DDBJ databases">
        <title>Complete sequence of chromosome of Deinococcus peraridilitoris DSM 19664.</title>
        <authorList>
            <person name="Lucas S."/>
            <person name="Copeland A."/>
            <person name="Lapidus A."/>
            <person name="Glavina del Rio T."/>
            <person name="Dalin E."/>
            <person name="Tice H."/>
            <person name="Bruce D."/>
            <person name="Goodwin L."/>
            <person name="Pitluck S."/>
            <person name="Peters L."/>
            <person name="Mikhailova N."/>
            <person name="Lu M."/>
            <person name="Kyrpides N."/>
            <person name="Mavromatis K."/>
            <person name="Ivanova N."/>
            <person name="Brettin T."/>
            <person name="Detter J.C."/>
            <person name="Han C."/>
            <person name="Larimer F."/>
            <person name="Land M."/>
            <person name="Hauser L."/>
            <person name="Markowitz V."/>
            <person name="Cheng J.-F."/>
            <person name="Hugenholtz P."/>
            <person name="Woyke T."/>
            <person name="Wu D."/>
            <person name="Pukall R."/>
            <person name="Steenblock K."/>
            <person name="Brambilla E."/>
            <person name="Klenk H.-P."/>
            <person name="Eisen J.A."/>
        </authorList>
    </citation>
    <scope>NUCLEOTIDE SEQUENCE [LARGE SCALE GENOMIC DNA]</scope>
    <source>
        <strain evidence="3">DSM 19664 / LMG 22246 / CIP 109416 / KR-200</strain>
    </source>
</reference>
<dbReference type="PANTHER" id="PTHR36933">
    <property type="entry name" value="SLL0788 PROTEIN"/>
    <property type="match status" value="1"/>
</dbReference>
<dbReference type="STRING" id="937777.Deipe_2533"/>
<sequence length="210" mass="22526">MTARSSFRRALRVGISGPYRLLLGLVLLALVLGAALIVQGRAARHSANVNFTRHMIQHHLQAVDMATRLYDRTNDPSLKAVTYDILTSQIEQVGQMRAWLTLWGESWGGQGMKQQEAAAMGMASPENVAALSALPLEQAEVLFLQLMIRHHEGALSMIDGALGQGLAPHAAALARQMRGAQGSEIGSMKNMLSARGAVPLPPLAPGSHSH</sequence>
<organism evidence="2 3">
    <name type="scientific">Deinococcus peraridilitoris (strain DSM 19664 / LMG 22246 / CIP 109416 / KR-200)</name>
    <dbReference type="NCBI Taxonomy" id="937777"/>
    <lineage>
        <taxon>Bacteria</taxon>
        <taxon>Thermotogati</taxon>
        <taxon>Deinococcota</taxon>
        <taxon>Deinococci</taxon>
        <taxon>Deinococcales</taxon>
        <taxon>Deinococcaceae</taxon>
        <taxon>Deinococcus</taxon>
    </lineage>
</organism>
<protein>
    <recommendedName>
        <fullName evidence="1">DUF305 domain-containing protein</fullName>
    </recommendedName>
</protein>
<proteinExistence type="predicted"/>
<evidence type="ECO:0000313" key="2">
    <source>
        <dbReference type="EMBL" id="AFZ67998.1"/>
    </source>
</evidence>
<dbReference type="PATRIC" id="fig|937777.3.peg.2539"/>
<dbReference type="eggNOG" id="COG3544">
    <property type="taxonomic scope" value="Bacteria"/>
</dbReference>
<evidence type="ECO:0000259" key="1">
    <source>
        <dbReference type="Pfam" id="PF03713"/>
    </source>
</evidence>
<dbReference type="KEGG" id="dpd:Deipe_2533"/>
<dbReference type="InterPro" id="IPR005183">
    <property type="entry name" value="DUF305_CopM-like"/>
</dbReference>
<dbReference type="OrthoDB" id="26872at2"/>
<dbReference type="AlphaFoldDB" id="L0A271"/>
<keyword evidence="3" id="KW-1185">Reference proteome</keyword>
<accession>L0A271</accession>
<dbReference type="Gene3D" id="1.20.1260.10">
    <property type="match status" value="1"/>
</dbReference>
<name>L0A271_DEIPD</name>
<dbReference type="Pfam" id="PF03713">
    <property type="entry name" value="DUF305"/>
    <property type="match status" value="1"/>
</dbReference>
<dbReference type="RefSeq" id="WP_015236300.1">
    <property type="nucleotide sequence ID" value="NC_019793.1"/>
</dbReference>
<dbReference type="PANTHER" id="PTHR36933:SF1">
    <property type="entry name" value="SLL0788 PROTEIN"/>
    <property type="match status" value="1"/>
</dbReference>
<gene>
    <name evidence="2" type="ordered locus">Deipe_2533</name>
</gene>
<dbReference type="EMBL" id="CP003382">
    <property type="protein sequence ID" value="AFZ67998.1"/>
    <property type="molecule type" value="Genomic_DNA"/>
</dbReference>